<evidence type="ECO:0000313" key="8">
    <source>
        <dbReference type="EMBL" id="MFC3639219.1"/>
    </source>
</evidence>
<organism evidence="8 9">
    <name type="scientific">Camelimonas fluminis</name>
    <dbReference type="NCBI Taxonomy" id="1576911"/>
    <lineage>
        <taxon>Bacteria</taxon>
        <taxon>Pseudomonadati</taxon>
        <taxon>Pseudomonadota</taxon>
        <taxon>Alphaproteobacteria</taxon>
        <taxon>Hyphomicrobiales</taxon>
        <taxon>Chelatococcaceae</taxon>
        <taxon>Camelimonas</taxon>
    </lineage>
</organism>
<feature type="transmembrane region" description="Helical" evidence="6">
    <location>
        <begin position="490"/>
        <end position="514"/>
    </location>
</feature>
<feature type="domain" description="ABC3 transporter permease C-terminal" evidence="7">
    <location>
        <begin position="282"/>
        <end position="396"/>
    </location>
</feature>
<feature type="domain" description="ABC3 transporter permease C-terminal" evidence="7">
    <location>
        <begin position="741"/>
        <end position="854"/>
    </location>
</feature>
<sequence>MSVDAVGGQRAVLPLTLRLALRELRGGLRGFGVFLGCIILGVAAIAAVSSISRSLTEGLAREGRAILGGDLAISFVQREPDARETAYIKGLGANAVTANLRAMARVDGPAGDAGSAAMVELKAIEDPYPLVGKLELEPALSLRDALAVRDGAPGAVAEPALFARLGVKVGDRILIGDKPVELRARLVSEPDKLGGGYGFGPRLMVSTEALRASGLIQPGSLVRWTRQVALPVGANDDAALKAVQTKLEADWGKAGWQVRSRQAAAPEFERNIERFTQFLSLVGLTALLVGGVGVANATRGFVDRQRRSIATMKSLGASGGSVVAIYLTQVMLVALAGVLIGLMVGAVAPFAAVALAGDLLPVPIIPTLAWRELALAAVYGLLTAFVFAIGPLGRARDVPVSGLFRDMADADRRWPRPVYLLAMAAGLAVLVAVAIGFSYDRRIAIAFVVAAFLTFLMLRLVAMGVMAVARRLPRPRHAPARLALANIHRAGALTPSLVLSVGLGVTLLVALALVQTNIRDQLTRSVPGTAPDFYFVDIPSAKADAFAAMIDQLVPGGRFERVPMMRGRIVSINGVPAEKINAPQDVAWVLDGDRGVTFSEKPPEGSRIASGAWWPADYSGPPLVSLDQRIARGLGVEVGGELVVNVLGREIRARVASLRAIEWRSLGINFVMIFSPNTFRGAPHTALATLRMPPGAPAGAADPVVREAAKAFPMVASLRVREALNAIDEIVGKLSWAVAGASLISLAASVLVLAGALAAGQRARLYDAVILKTLGATRGRLLLAYALEYGGLAVVTSVFGLAAGAAAGWFIVTRSMRLEFLFSWPEPMMAIIIAIIVTVGLGLAGTWRVLGQSPAQRLRAN</sequence>
<protein>
    <submittedName>
        <fullName evidence="8">ABC transporter permease</fullName>
    </submittedName>
</protein>
<reference evidence="9" key="1">
    <citation type="journal article" date="2019" name="Int. J. Syst. Evol. Microbiol.">
        <title>The Global Catalogue of Microorganisms (GCM) 10K type strain sequencing project: providing services to taxonomists for standard genome sequencing and annotation.</title>
        <authorList>
            <consortium name="The Broad Institute Genomics Platform"/>
            <consortium name="The Broad Institute Genome Sequencing Center for Infectious Disease"/>
            <person name="Wu L."/>
            <person name="Ma J."/>
        </authorList>
    </citation>
    <scope>NUCLEOTIDE SEQUENCE [LARGE SCALE GENOMIC DNA]</scope>
    <source>
        <strain evidence="9">KCTC 42282</strain>
    </source>
</reference>
<dbReference type="PANTHER" id="PTHR30287:SF1">
    <property type="entry name" value="INNER MEMBRANE PROTEIN"/>
    <property type="match status" value="1"/>
</dbReference>
<proteinExistence type="predicted"/>
<gene>
    <name evidence="8" type="ORF">ACFONL_17895</name>
</gene>
<evidence type="ECO:0000256" key="3">
    <source>
        <dbReference type="ARBA" id="ARBA00022692"/>
    </source>
</evidence>
<comment type="subcellular location">
    <subcellularLocation>
        <location evidence="1">Cell membrane</location>
        <topology evidence="1">Multi-pass membrane protein</topology>
    </subcellularLocation>
</comment>
<keyword evidence="9" id="KW-1185">Reference proteome</keyword>
<feature type="transmembrane region" description="Helical" evidence="6">
    <location>
        <begin position="734"/>
        <end position="760"/>
    </location>
</feature>
<dbReference type="PANTHER" id="PTHR30287">
    <property type="entry name" value="MEMBRANE COMPONENT OF PREDICTED ABC SUPERFAMILY METABOLITE UPTAKE TRANSPORTER"/>
    <property type="match status" value="1"/>
</dbReference>
<feature type="transmembrane region" description="Helical" evidence="6">
    <location>
        <begin position="323"/>
        <end position="353"/>
    </location>
</feature>
<evidence type="ECO:0000256" key="5">
    <source>
        <dbReference type="ARBA" id="ARBA00023136"/>
    </source>
</evidence>
<evidence type="ECO:0000313" key="9">
    <source>
        <dbReference type="Proteomes" id="UP001595704"/>
    </source>
</evidence>
<feature type="transmembrane region" description="Helical" evidence="6">
    <location>
        <begin position="31"/>
        <end position="51"/>
    </location>
</feature>
<dbReference type="Proteomes" id="UP001595704">
    <property type="component" value="Unassembled WGS sequence"/>
</dbReference>
<feature type="transmembrane region" description="Helical" evidence="6">
    <location>
        <begin position="278"/>
        <end position="302"/>
    </location>
</feature>
<feature type="transmembrane region" description="Helical" evidence="6">
    <location>
        <begin position="414"/>
        <end position="437"/>
    </location>
</feature>
<keyword evidence="2" id="KW-1003">Cell membrane</keyword>
<evidence type="ECO:0000256" key="4">
    <source>
        <dbReference type="ARBA" id="ARBA00022989"/>
    </source>
</evidence>
<dbReference type="RefSeq" id="WP_191318550.1">
    <property type="nucleotide sequence ID" value="NZ_BNCG01000003.1"/>
</dbReference>
<keyword evidence="5 6" id="KW-0472">Membrane</keyword>
<keyword evidence="4 6" id="KW-1133">Transmembrane helix</keyword>
<dbReference type="InterPro" id="IPR038766">
    <property type="entry name" value="Membrane_comp_ABC_pdt"/>
</dbReference>
<dbReference type="InterPro" id="IPR003838">
    <property type="entry name" value="ABC3_permease_C"/>
</dbReference>
<feature type="transmembrane region" description="Helical" evidence="6">
    <location>
        <begin position="443"/>
        <end position="469"/>
    </location>
</feature>
<evidence type="ECO:0000256" key="2">
    <source>
        <dbReference type="ARBA" id="ARBA00022475"/>
    </source>
</evidence>
<name>A0ABV7ULC5_9HYPH</name>
<feature type="transmembrane region" description="Helical" evidence="6">
    <location>
        <begin position="373"/>
        <end position="393"/>
    </location>
</feature>
<comment type="caution">
    <text evidence="8">The sequence shown here is derived from an EMBL/GenBank/DDBJ whole genome shotgun (WGS) entry which is preliminary data.</text>
</comment>
<accession>A0ABV7ULC5</accession>
<evidence type="ECO:0000259" key="7">
    <source>
        <dbReference type="Pfam" id="PF02687"/>
    </source>
</evidence>
<feature type="transmembrane region" description="Helical" evidence="6">
    <location>
        <begin position="831"/>
        <end position="850"/>
    </location>
</feature>
<feature type="transmembrane region" description="Helical" evidence="6">
    <location>
        <begin position="781"/>
        <end position="811"/>
    </location>
</feature>
<keyword evidence="3 6" id="KW-0812">Transmembrane</keyword>
<evidence type="ECO:0000256" key="6">
    <source>
        <dbReference type="SAM" id="Phobius"/>
    </source>
</evidence>
<evidence type="ECO:0000256" key="1">
    <source>
        <dbReference type="ARBA" id="ARBA00004651"/>
    </source>
</evidence>
<dbReference type="EMBL" id="JBHRYC010000086">
    <property type="protein sequence ID" value="MFC3639219.1"/>
    <property type="molecule type" value="Genomic_DNA"/>
</dbReference>
<dbReference type="Pfam" id="PF02687">
    <property type="entry name" value="FtsX"/>
    <property type="match status" value="2"/>
</dbReference>